<dbReference type="eggNOG" id="COG2961">
    <property type="taxonomic scope" value="Bacteria"/>
</dbReference>
<organism evidence="2 3">
    <name type="scientific">Marinobacterium stanieri</name>
    <dbReference type="NCBI Taxonomy" id="49186"/>
    <lineage>
        <taxon>Bacteria</taxon>
        <taxon>Pseudomonadati</taxon>
        <taxon>Pseudomonadota</taxon>
        <taxon>Gammaproteobacteria</taxon>
        <taxon>Oceanospirillales</taxon>
        <taxon>Oceanospirillaceae</taxon>
        <taxon>Marinobacterium</taxon>
    </lineage>
</organism>
<comment type="similarity">
    <text evidence="1">Belongs to the RlmJ family.</text>
</comment>
<keyword evidence="3" id="KW-1185">Reference proteome</keyword>
<dbReference type="PANTHER" id="PTHR37426">
    <property type="entry name" value="RIBOSOMAL RNA LARGE SUBUNIT METHYLTRANSFERASE J"/>
    <property type="match status" value="1"/>
</dbReference>
<feature type="active site" description="Proton acceptor" evidence="1">
    <location>
        <position position="162"/>
    </location>
</feature>
<dbReference type="GO" id="GO:0036307">
    <property type="term" value="F:23S rRNA (adenine(2030)-N(6))-methyltransferase activity"/>
    <property type="evidence" value="ECO:0007669"/>
    <property type="project" value="UniProtKB-UniRule"/>
</dbReference>
<evidence type="ECO:0000256" key="1">
    <source>
        <dbReference type="HAMAP-Rule" id="MF_00934"/>
    </source>
</evidence>
<comment type="catalytic activity">
    <reaction evidence="1">
        <text>adenosine(2030) in 23S rRNA + S-adenosyl-L-methionine = N(6)-methyladenosine(2030) in 23S rRNA + S-adenosyl-L-homocysteine + H(+)</text>
        <dbReference type="Rhea" id="RHEA:43736"/>
        <dbReference type="Rhea" id="RHEA-COMP:10668"/>
        <dbReference type="Rhea" id="RHEA-COMP:10669"/>
        <dbReference type="ChEBI" id="CHEBI:15378"/>
        <dbReference type="ChEBI" id="CHEBI:57856"/>
        <dbReference type="ChEBI" id="CHEBI:59789"/>
        <dbReference type="ChEBI" id="CHEBI:74411"/>
        <dbReference type="ChEBI" id="CHEBI:74449"/>
        <dbReference type="EC" id="2.1.1.266"/>
    </reaction>
</comment>
<keyword evidence="1" id="KW-0698">rRNA processing</keyword>
<dbReference type="PANTHER" id="PTHR37426:SF1">
    <property type="entry name" value="RIBOSOMAL RNA LARGE SUBUNIT METHYLTRANSFERASE J"/>
    <property type="match status" value="1"/>
</dbReference>
<feature type="binding site" evidence="1">
    <location>
        <position position="116"/>
    </location>
    <ligand>
        <name>S-adenosyl-L-methionine</name>
        <dbReference type="ChEBI" id="CHEBI:59789"/>
    </ligand>
</feature>
<comment type="function">
    <text evidence="1">Specifically methylates the adenine in position 2030 of 23S rRNA.</text>
</comment>
<accession>A0A1N6VNN0</accession>
<keyword evidence="1" id="KW-0949">S-adenosyl-L-methionine</keyword>
<dbReference type="InterPro" id="IPR007473">
    <property type="entry name" value="RlmJ"/>
</dbReference>
<feature type="binding site" evidence="1">
    <location>
        <position position="98"/>
    </location>
    <ligand>
        <name>S-adenosyl-L-methionine</name>
        <dbReference type="ChEBI" id="CHEBI:59789"/>
    </ligand>
</feature>
<name>A0A1N6VNN0_9GAMM</name>
<keyword evidence="1" id="KW-0694">RNA-binding</keyword>
<dbReference type="EMBL" id="FTMN01000009">
    <property type="protein sequence ID" value="SIQ79463.1"/>
    <property type="molecule type" value="Genomic_DNA"/>
</dbReference>
<dbReference type="STRING" id="49186.SAMN05421647_10930"/>
<dbReference type="SUPFAM" id="SSF53335">
    <property type="entry name" value="S-adenosyl-L-methionine-dependent methyltransferases"/>
    <property type="match status" value="1"/>
</dbReference>
<dbReference type="InterPro" id="IPR029063">
    <property type="entry name" value="SAM-dependent_MTases_sf"/>
</dbReference>
<sequence length="279" mass="31629">MLSYQHGFHAGNFADVHKHLLLTLLLQSLNRKAKPWSYLETHGGRARYDLEGEQALKTGEYRDGIARLWQQSAPEAVQPYLEQVAAVNDQQLLAYPGSPLMAAQMGRDKDVISVMELHPAEADALKNVFRGDERVNVHHRDGYEGVLSLLPPKPNRGVVLIDPAFEVKQEYRDLVKFITKAYKRWPNGCYAIWYPLLPAGLWQQMKRDLAATGIRKILCSELDIRASEGERGMYGSGMLVINPPWQLDETLAEVSPWLAQQLEVEKGSGSWRLDWLVPE</sequence>
<gene>
    <name evidence="1" type="primary">rlmJ</name>
    <name evidence="2" type="ORF">SAMN05421647_10930</name>
</gene>
<evidence type="ECO:0000313" key="3">
    <source>
        <dbReference type="Proteomes" id="UP000186895"/>
    </source>
</evidence>
<feature type="binding site" evidence="1">
    <location>
        <begin position="141"/>
        <end position="142"/>
    </location>
    <ligand>
        <name>S-adenosyl-L-methionine</name>
        <dbReference type="ChEBI" id="CHEBI:59789"/>
    </ligand>
</feature>
<keyword evidence="1 2" id="KW-0489">Methyltransferase</keyword>
<evidence type="ECO:0000313" key="2">
    <source>
        <dbReference type="EMBL" id="SIQ79463.1"/>
    </source>
</evidence>
<keyword evidence="1 2" id="KW-0808">Transferase</keyword>
<protein>
    <recommendedName>
        <fullName evidence="1">Ribosomal RNA large subunit methyltransferase J</fullName>
        <ecNumber evidence="1">2.1.1.266</ecNumber>
    </recommendedName>
    <alternativeName>
        <fullName evidence="1">23S rRNA (adenine(2030)-N6)-methyltransferase</fullName>
    </alternativeName>
    <alternativeName>
        <fullName evidence="1">23S rRNA m6A2030 methyltransferase</fullName>
    </alternativeName>
</protein>
<dbReference type="EC" id="2.1.1.266" evidence="1"/>
<dbReference type="AlphaFoldDB" id="A0A1N6VNN0"/>
<dbReference type="GO" id="GO:0003723">
    <property type="term" value="F:RNA binding"/>
    <property type="evidence" value="ECO:0007669"/>
    <property type="project" value="UniProtKB-UniRule"/>
</dbReference>
<feature type="binding site" evidence="1">
    <location>
        <position position="162"/>
    </location>
    <ligand>
        <name>S-adenosyl-L-methionine</name>
        <dbReference type="ChEBI" id="CHEBI:59789"/>
    </ligand>
</feature>
<dbReference type="RefSeq" id="WP_010321629.1">
    <property type="nucleotide sequence ID" value="NZ_FTMN01000009.1"/>
</dbReference>
<comment type="subunit">
    <text evidence="1">Monomer.</text>
</comment>
<dbReference type="Proteomes" id="UP000186895">
    <property type="component" value="Unassembled WGS sequence"/>
</dbReference>
<feature type="site" description="Interaction with substrate rRNA" evidence="1">
    <location>
        <position position="4"/>
    </location>
</feature>
<dbReference type="GO" id="GO:0005829">
    <property type="term" value="C:cytosol"/>
    <property type="evidence" value="ECO:0007669"/>
    <property type="project" value="TreeGrafter"/>
</dbReference>
<dbReference type="HAMAP" id="MF_00934">
    <property type="entry name" value="23SrRNA_methyltr_J"/>
    <property type="match status" value="1"/>
</dbReference>
<dbReference type="Gene3D" id="3.40.50.150">
    <property type="entry name" value="Vaccinia Virus protein VP39"/>
    <property type="match status" value="1"/>
</dbReference>
<reference evidence="2 3" key="1">
    <citation type="submission" date="2017-01" db="EMBL/GenBank/DDBJ databases">
        <authorList>
            <person name="Mah S.A."/>
            <person name="Swanson W.J."/>
            <person name="Moy G.W."/>
            <person name="Vacquier V.D."/>
        </authorList>
    </citation>
    <scope>NUCLEOTIDE SEQUENCE [LARGE SCALE GENOMIC DNA]</scope>
    <source>
        <strain evidence="2 3">DSM 7027</strain>
    </source>
</reference>
<dbReference type="Pfam" id="PF04378">
    <property type="entry name" value="RsmJ"/>
    <property type="match status" value="1"/>
</dbReference>
<dbReference type="GO" id="GO:0070475">
    <property type="term" value="P:rRNA base methylation"/>
    <property type="evidence" value="ECO:0007669"/>
    <property type="project" value="UniProtKB-UniRule"/>
</dbReference>
<proteinExistence type="inferred from homology"/>
<feature type="binding site" evidence="1">
    <location>
        <position position="42"/>
    </location>
    <ligand>
        <name>S-adenosyl-L-methionine</name>
        <dbReference type="ChEBI" id="CHEBI:59789"/>
    </ligand>
</feature>
<feature type="binding site" evidence="1">
    <location>
        <position position="19"/>
    </location>
    <ligand>
        <name>S-adenosyl-L-methionine</name>
        <dbReference type="ChEBI" id="CHEBI:59789"/>
    </ligand>
</feature>